<dbReference type="SUPFAM" id="SSF53271">
    <property type="entry name" value="PRTase-like"/>
    <property type="match status" value="1"/>
</dbReference>
<dbReference type="InterPro" id="IPR051910">
    <property type="entry name" value="ComF/GntX_DNA_util-trans"/>
</dbReference>
<name>A0A1F5XGY1_9BACT</name>
<organism evidence="2 3">
    <name type="scientific">Candidatus Giovannonibacteria bacterium RIFCSPLOWO2_01_FULL_46_32</name>
    <dbReference type="NCBI Taxonomy" id="1798353"/>
    <lineage>
        <taxon>Bacteria</taxon>
        <taxon>Candidatus Giovannoniibacteriota</taxon>
    </lineage>
</organism>
<gene>
    <name evidence="2" type="ORF">A3B19_03125</name>
</gene>
<dbReference type="Proteomes" id="UP000177346">
    <property type="component" value="Unassembled WGS sequence"/>
</dbReference>
<dbReference type="InterPro" id="IPR000836">
    <property type="entry name" value="PRTase_dom"/>
</dbReference>
<protein>
    <recommendedName>
        <fullName evidence="4">Phosphoribosyltransferase domain-containing protein</fullName>
    </recommendedName>
</protein>
<evidence type="ECO:0008006" key="4">
    <source>
        <dbReference type="Google" id="ProtNLM"/>
    </source>
</evidence>
<dbReference type="AlphaFoldDB" id="A0A1F5XGY1"/>
<reference evidence="2 3" key="1">
    <citation type="journal article" date="2016" name="Nat. Commun.">
        <title>Thousands of microbial genomes shed light on interconnected biogeochemical processes in an aquifer system.</title>
        <authorList>
            <person name="Anantharaman K."/>
            <person name="Brown C.T."/>
            <person name="Hug L.A."/>
            <person name="Sharon I."/>
            <person name="Castelle C.J."/>
            <person name="Probst A.J."/>
            <person name="Thomas B.C."/>
            <person name="Singh A."/>
            <person name="Wilkins M.J."/>
            <person name="Karaoz U."/>
            <person name="Brodie E.L."/>
            <person name="Williams K.H."/>
            <person name="Hubbard S.S."/>
            <person name="Banfield J.F."/>
        </authorList>
    </citation>
    <scope>NUCLEOTIDE SEQUENCE [LARGE SCALE GENOMIC DNA]</scope>
</reference>
<comment type="caution">
    <text evidence="2">The sequence shown here is derived from an EMBL/GenBank/DDBJ whole genome shotgun (WGS) entry which is preliminary data.</text>
</comment>
<comment type="similarity">
    <text evidence="1">Belongs to the ComF/GntX family.</text>
</comment>
<dbReference type="PANTHER" id="PTHR47505:SF1">
    <property type="entry name" value="DNA UTILIZATION PROTEIN YHGH"/>
    <property type="match status" value="1"/>
</dbReference>
<evidence type="ECO:0000313" key="3">
    <source>
        <dbReference type="Proteomes" id="UP000177346"/>
    </source>
</evidence>
<dbReference type="Gene3D" id="3.40.50.2020">
    <property type="match status" value="1"/>
</dbReference>
<evidence type="ECO:0000313" key="2">
    <source>
        <dbReference type="EMBL" id="OGF87202.1"/>
    </source>
</evidence>
<evidence type="ECO:0000256" key="1">
    <source>
        <dbReference type="ARBA" id="ARBA00008007"/>
    </source>
</evidence>
<dbReference type="PANTHER" id="PTHR47505">
    <property type="entry name" value="DNA UTILIZATION PROTEIN YHGH"/>
    <property type="match status" value="1"/>
</dbReference>
<dbReference type="InterPro" id="IPR029057">
    <property type="entry name" value="PRTase-like"/>
</dbReference>
<accession>A0A1F5XGY1</accession>
<dbReference type="EMBL" id="MFIF01000006">
    <property type="protein sequence ID" value="OGF87202.1"/>
    <property type="molecule type" value="Genomic_DNA"/>
</dbReference>
<proteinExistence type="inferred from homology"/>
<sequence length="256" mass="28516">MNGFRGWLIHTSRLISERVLDLFFLQKCTGCAKPGEVLCAACRSALFKPGGQCLICGFRNNNGKICPKCLTWKSGFQVKTGFPFKRALWTGRYDGALKDAVWNLKYKNRKTLAEPLAWMLFQKFSEMFPDFKNTSFVVIPIPLHKNKLRRRGFNQAELLAREFSRLSHISLLTNSLLKIKETPAQVDAPDRETRLKNLEGAFAADSKKLTAYGLQHKAIILIDDVSTTGATLIHASAALQHAGAQKIIGLVIAHGG</sequence>
<dbReference type="CDD" id="cd06223">
    <property type="entry name" value="PRTases_typeI"/>
    <property type="match status" value="1"/>
</dbReference>